<dbReference type="EMBL" id="AMGV01000023">
    <property type="protein sequence ID" value="KEF51466.1"/>
    <property type="molecule type" value="Genomic_DNA"/>
</dbReference>
<dbReference type="GO" id="GO:0006351">
    <property type="term" value="P:DNA-templated transcription"/>
    <property type="evidence" value="ECO:0007669"/>
    <property type="project" value="InterPro"/>
</dbReference>
<comment type="caution">
    <text evidence="7">The sequence shown here is derived from an EMBL/GenBank/DDBJ whole genome shotgun (WGS) entry which is preliminary data.</text>
</comment>
<dbReference type="OrthoDB" id="424974at2759"/>
<sequence length="543" mass="60926">MINNYFQFFHDQPYSFFNEDHLRQQFRAGLLPTAVQYALFAIAFRFSIQSNIHANPGQAQHYADMAWSAAMAQCFGNEEGPDYRMVQALTLLAIYDFTECKHRGAWIKIGLSATIAQALHMMADPDPTLPLVVQEERRRTFWSIYLLDKMGTCGRVRPPIFQDHTCLLRLPGEESPSSPGNLRHAPTLQAFFSTPDCDLGELEPFAKTTILVSTVSQIATYAFQLGSGLDAKPPWDHASEYAILASKLHGFGAYFETWKPISNTILTTLGRDLDLNRSASEPFLFSYVVFHLCQCLLQHPFLLRRHIRGSSPRFSSFFNTATKSGYEHAQELTHTLAFARQSGYKAAASFYGYSSLVAASINALYQYSDDETTRQQARSALSANVVFLEQHSLYWPNAAKMVVTLDKFMLKVTDYKSLIDITCEVVHLSESDIDYLYSVVDYGSLSTNAATDRLYQNRDNAPAITPFNQVGSIHHGTNMVRADIFNNFNGAPTPTPGMPAYVPDLGGNLEFNFSSNHPQQEPDFYAQFFNDLTLPTQGATIDP</sequence>
<dbReference type="GO" id="GO:0003677">
    <property type="term" value="F:DNA binding"/>
    <property type="evidence" value="ECO:0007669"/>
    <property type="project" value="InterPro"/>
</dbReference>
<dbReference type="PANTHER" id="PTHR47338">
    <property type="entry name" value="ZN(II)2CYS6 TRANSCRIPTION FACTOR (EUROFUNG)-RELATED"/>
    <property type="match status" value="1"/>
</dbReference>
<dbReference type="GO" id="GO:0005634">
    <property type="term" value="C:nucleus"/>
    <property type="evidence" value="ECO:0007669"/>
    <property type="project" value="UniProtKB-SubCell"/>
</dbReference>
<dbReference type="CDD" id="cd12148">
    <property type="entry name" value="fungal_TF_MHR"/>
    <property type="match status" value="1"/>
</dbReference>
<name>A0A072NV21_9EURO</name>
<feature type="domain" description="Xylanolytic transcriptional activator regulatory" evidence="6">
    <location>
        <begin position="105"/>
        <end position="177"/>
    </location>
</feature>
<dbReference type="AlphaFoldDB" id="A0A072NV21"/>
<dbReference type="RefSeq" id="XP_013254056.1">
    <property type="nucleotide sequence ID" value="XM_013398602.1"/>
</dbReference>
<comment type="subcellular location">
    <subcellularLocation>
        <location evidence="1">Nucleus</location>
    </subcellularLocation>
</comment>
<dbReference type="GeneID" id="25287277"/>
<evidence type="ECO:0000256" key="2">
    <source>
        <dbReference type="ARBA" id="ARBA00022723"/>
    </source>
</evidence>
<evidence type="ECO:0000256" key="1">
    <source>
        <dbReference type="ARBA" id="ARBA00004123"/>
    </source>
</evidence>
<evidence type="ECO:0000256" key="3">
    <source>
        <dbReference type="ARBA" id="ARBA00023015"/>
    </source>
</evidence>
<protein>
    <recommendedName>
        <fullName evidence="6">Xylanolytic transcriptional activator regulatory domain-containing protein</fullName>
    </recommendedName>
</protein>
<keyword evidence="8" id="KW-1185">Reference proteome</keyword>
<dbReference type="GO" id="GO:0008270">
    <property type="term" value="F:zinc ion binding"/>
    <property type="evidence" value="ECO:0007669"/>
    <property type="project" value="InterPro"/>
</dbReference>
<accession>A0A072NV21</accession>
<keyword evidence="3" id="KW-0805">Transcription regulation</keyword>
<evidence type="ECO:0000313" key="8">
    <source>
        <dbReference type="Proteomes" id="UP000027920"/>
    </source>
</evidence>
<proteinExistence type="predicted"/>
<dbReference type="PANTHER" id="PTHR47338:SF4">
    <property type="entry name" value="ZN(II)2CYS6 TRANSCRIPTION FACTOR (EUROFUNG)"/>
    <property type="match status" value="1"/>
</dbReference>
<organism evidence="7 8">
    <name type="scientific">Exophiala aquamarina CBS 119918</name>
    <dbReference type="NCBI Taxonomy" id="1182545"/>
    <lineage>
        <taxon>Eukaryota</taxon>
        <taxon>Fungi</taxon>
        <taxon>Dikarya</taxon>
        <taxon>Ascomycota</taxon>
        <taxon>Pezizomycotina</taxon>
        <taxon>Eurotiomycetes</taxon>
        <taxon>Chaetothyriomycetidae</taxon>
        <taxon>Chaetothyriales</taxon>
        <taxon>Herpotrichiellaceae</taxon>
        <taxon>Exophiala</taxon>
    </lineage>
</organism>
<evidence type="ECO:0000256" key="4">
    <source>
        <dbReference type="ARBA" id="ARBA00023163"/>
    </source>
</evidence>
<keyword evidence="2" id="KW-0479">Metal-binding</keyword>
<dbReference type="Proteomes" id="UP000027920">
    <property type="component" value="Unassembled WGS sequence"/>
</dbReference>
<gene>
    <name evidence="7" type="ORF">A1O9_12383</name>
</gene>
<keyword evidence="4" id="KW-0804">Transcription</keyword>
<keyword evidence="5" id="KW-0539">Nucleus</keyword>
<dbReference type="GO" id="GO:0000981">
    <property type="term" value="F:DNA-binding transcription factor activity, RNA polymerase II-specific"/>
    <property type="evidence" value="ECO:0007669"/>
    <property type="project" value="InterPro"/>
</dbReference>
<evidence type="ECO:0000313" key="7">
    <source>
        <dbReference type="EMBL" id="KEF51466.1"/>
    </source>
</evidence>
<dbReference type="HOGENOM" id="CLU_015161_0_1_1"/>
<evidence type="ECO:0000256" key="5">
    <source>
        <dbReference type="ARBA" id="ARBA00023242"/>
    </source>
</evidence>
<evidence type="ECO:0000259" key="6">
    <source>
        <dbReference type="SMART" id="SM00906"/>
    </source>
</evidence>
<dbReference type="SMART" id="SM00906">
    <property type="entry name" value="Fungal_trans"/>
    <property type="match status" value="1"/>
</dbReference>
<dbReference type="InterPro" id="IPR007219">
    <property type="entry name" value="XnlR_reg_dom"/>
</dbReference>
<dbReference type="VEuPathDB" id="FungiDB:A1O9_12383"/>
<dbReference type="Pfam" id="PF04082">
    <property type="entry name" value="Fungal_trans"/>
    <property type="match status" value="1"/>
</dbReference>
<reference evidence="7 8" key="1">
    <citation type="submission" date="2013-03" db="EMBL/GenBank/DDBJ databases">
        <title>The Genome Sequence of Exophiala aquamarina CBS 119918.</title>
        <authorList>
            <consortium name="The Broad Institute Genomics Platform"/>
            <person name="Cuomo C."/>
            <person name="de Hoog S."/>
            <person name="Gorbushina A."/>
            <person name="Walker B."/>
            <person name="Young S.K."/>
            <person name="Zeng Q."/>
            <person name="Gargeya S."/>
            <person name="Fitzgerald M."/>
            <person name="Haas B."/>
            <person name="Abouelleil A."/>
            <person name="Allen A.W."/>
            <person name="Alvarado L."/>
            <person name="Arachchi H.M."/>
            <person name="Berlin A.M."/>
            <person name="Chapman S.B."/>
            <person name="Gainer-Dewar J."/>
            <person name="Goldberg J."/>
            <person name="Griggs A."/>
            <person name="Gujja S."/>
            <person name="Hansen M."/>
            <person name="Howarth C."/>
            <person name="Imamovic A."/>
            <person name="Ireland A."/>
            <person name="Larimer J."/>
            <person name="McCowan C."/>
            <person name="Murphy C."/>
            <person name="Pearson M."/>
            <person name="Poon T.W."/>
            <person name="Priest M."/>
            <person name="Roberts A."/>
            <person name="Saif S."/>
            <person name="Shea T."/>
            <person name="Sisk P."/>
            <person name="Sykes S."/>
            <person name="Wortman J."/>
            <person name="Nusbaum C."/>
            <person name="Birren B."/>
        </authorList>
    </citation>
    <scope>NUCLEOTIDE SEQUENCE [LARGE SCALE GENOMIC DNA]</scope>
    <source>
        <strain evidence="7 8">CBS 119918</strain>
    </source>
</reference>
<dbReference type="InterPro" id="IPR050815">
    <property type="entry name" value="TF_fung"/>
</dbReference>
<dbReference type="STRING" id="1182545.A0A072NV21"/>